<keyword evidence="5 7" id="KW-0472">Membrane</keyword>
<evidence type="ECO:0000313" key="9">
    <source>
        <dbReference type="Proteomes" id="UP001589896"/>
    </source>
</evidence>
<keyword evidence="2" id="KW-1003">Cell membrane</keyword>
<evidence type="ECO:0000256" key="5">
    <source>
        <dbReference type="ARBA" id="ARBA00023136"/>
    </source>
</evidence>
<gene>
    <name evidence="8" type="ORF">ACFFGH_25650</name>
</gene>
<feature type="transmembrane region" description="Helical" evidence="7">
    <location>
        <begin position="75"/>
        <end position="92"/>
    </location>
</feature>
<comment type="subcellular location">
    <subcellularLocation>
        <location evidence="1">Cell membrane</location>
        <topology evidence="1">Multi-pass membrane protein</topology>
    </subcellularLocation>
</comment>
<evidence type="ECO:0000256" key="2">
    <source>
        <dbReference type="ARBA" id="ARBA00022475"/>
    </source>
</evidence>
<evidence type="ECO:0000256" key="6">
    <source>
        <dbReference type="SAM" id="MobiDB-lite"/>
    </source>
</evidence>
<name>A0ABV6RW68_9GAMM</name>
<evidence type="ECO:0000256" key="4">
    <source>
        <dbReference type="ARBA" id="ARBA00022989"/>
    </source>
</evidence>
<organism evidence="8 9">
    <name type="scientific">Lysobacter korlensis</name>
    <dbReference type="NCBI Taxonomy" id="553636"/>
    <lineage>
        <taxon>Bacteria</taxon>
        <taxon>Pseudomonadati</taxon>
        <taxon>Pseudomonadota</taxon>
        <taxon>Gammaproteobacteria</taxon>
        <taxon>Lysobacterales</taxon>
        <taxon>Lysobacteraceae</taxon>
        <taxon>Lysobacter</taxon>
    </lineage>
</organism>
<dbReference type="Proteomes" id="UP001589896">
    <property type="component" value="Unassembled WGS sequence"/>
</dbReference>
<evidence type="ECO:0000313" key="8">
    <source>
        <dbReference type="EMBL" id="MFC0681229.1"/>
    </source>
</evidence>
<protein>
    <submittedName>
        <fullName evidence="8">LysE family translocator</fullName>
    </submittedName>
</protein>
<feature type="transmembrane region" description="Helical" evidence="7">
    <location>
        <begin position="41"/>
        <end position="69"/>
    </location>
</feature>
<keyword evidence="3 7" id="KW-0812">Transmembrane</keyword>
<dbReference type="EMBL" id="JBHLTG010000007">
    <property type="protein sequence ID" value="MFC0681229.1"/>
    <property type="molecule type" value="Genomic_DNA"/>
</dbReference>
<proteinExistence type="predicted"/>
<reference evidence="8 9" key="1">
    <citation type="submission" date="2024-09" db="EMBL/GenBank/DDBJ databases">
        <authorList>
            <person name="Sun Q."/>
            <person name="Mori K."/>
        </authorList>
    </citation>
    <scope>NUCLEOTIDE SEQUENCE [LARGE SCALE GENOMIC DNA]</scope>
    <source>
        <strain evidence="8 9">KCTC 23076</strain>
    </source>
</reference>
<feature type="transmembrane region" description="Helical" evidence="7">
    <location>
        <begin position="113"/>
        <end position="134"/>
    </location>
</feature>
<sequence length="206" mass="22168">MVAESSIINVVVVALTLVLTPGPNMLYLVSRTMTQGRRAGFISLAGVGAGYVLHLIAATAGLAAVFAAVPVGYTVLRIMGAAFLLYLAWQAVRPRRNGVEPAMAGELRVDRPARLFAMGMVTNLLNPKIAILYVSILPHRPRTRAGRTAEPHTGRPADGGRAWRLRRDRGPLGCVSRDARSSPTLARSAEVRHGSGPRRPCRMDAR</sequence>
<comment type="caution">
    <text evidence="8">The sequence shown here is derived from an EMBL/GenBank/DDBJ whole genome shotgun (WGS) entry which is preliminary data.</text>
</comment>
<keyword evidence="9" id="KW-1185">Reference proteome</keyword>
<dbReference type="PANTHER" id="PTHR30086:SF20">
    <property type="entry name" value="ARGININE EXPORTER PROTEIN ARGO-RELATED"/>
    <property type="match status" value="1"/>
</dbReference>
<dbReference type="RefSeq" id="WP_386673650.1">
    <property type="nucleotide sequence ID" value="NZ_JBHLTG010000007.1"/>
</dbReference>
<dbReference type="PANTHER" id="PTHR30086">
    <property type="entry name" value="ARGININE EXPORTER PROTEIN ARGO"/>
    <property type="match status" value="1"/>
</dbReference>
<evidence type="ECO:0000256" key="7">
    <source>
        <dbReference type="SAM" id="Phobius"/>
    </source>
</evidence>
<evidence type="ECO:0000256" key="1">
    <source>
        <dbReference type="ARBA" id="ARBA00004651"/>
    </source>
</evidence>
<keyword evidence="4 7" id="KW-1133">Transmembrane helix</keyword>
<dbReference type="Pfam" id="PF01810">
    <property type="entry name" value="LysE"/>
    <property type="match status" value="1"/>
</dbReference>
<feature type="transmembrane region" description="Helical" evidence="7">
    <location>
        <begin position="6"/>
        <end position="29"/>
    </location>
</feature>
<accession>A0ABV6RW68</accession>
<evidence type="ECO:0000256" key="3">
    <source>
        <dbReference type="ARBA" id="ARBA00022692"/>
    </source>
</evidence>
<feature type="region of interest" description="Disordered" evidence="6">
    <location>
        <begin position="143"/>
        <end position="206"/>
    </location>
</feature>
<dbReference type="InterPro" id="IPR001123">
    <property type="entry name" value="LeuE-type"/>
</dbReference>